<gene>
    <name evidence="1" type="ORF">Lepil_0112</name>
</gene>
<organism evidence="1 2">
    <name type="scientific">Leptonema illini DSM 21528</name>
    <dbReference type="NCBI Taxonomy" id="929563"/>
    <lineage>
        <taxon>Bacteria</taxon>
        <taxon>Pseudomonadati</taxon>
        <taxon>Spirochaetota</taxon>
        <taxon>Spirochaetia</taxon>
        <taxon>Leptospirales</taxon>
        <taxon>Leptospiraceae</taxon>
        <taxon>Leptonema</taxon>
    </lineage>
</organism>
<accession>H2CHK0</accession>
<evidence type="ECO:0000313" key="1">
    <source>
        <dbReference type="EMBL" id="EHQ04823.1"/>
    </source>
</evidence>
<dbReference type="EMBL" id="JH597773">
    <property type="protein sequence ID" value="EHQ04823.1"/>
    <property type="molecule type" value="Genomic_DNA"/>
</dbReference>
<sequence length="189" mass="20799">MRTHTEIEFIGRFIKNLAGMKGFLWSILFSIASMACNPSVNPTPAAPYEGRAEKQAIVQPEKSASFTRMSLDHFSPGNGISLFPLDSAQIGLTSNAIVLLPDGSVRSLQMAQCSPDVTGQWSLRSGDLLIDFKETYELETCLGEKPPFKSKSFLITIVELECRSEDGGIAWGMAVTDEKHEFHVMCGDY</sequence>
<evidence type="ECO:0000313" key="2">
    <source>
        <dbReference type="Proteomes" id="UP000005737"/>
    </source>
</evidence>
<protein>
    <submittedName>
        <fullName evidence="1">Uncharacterized protein</fullName>
    </submittedName>
</protein>
<keyword evidence="2" id="KW-1185">Reference proteome</keyword>
<proteinExistence type="predicted"/>
<reference evidence="1 2" key="1">
    <citation type="submission" date="2011-10" db="EMBL/GenBank/DDBJ databases">
        <title>The Improved High-Quality Draft genome of Leptonema illini DSM 21528.</title>
        <authorList>
            <consortium name="US DOE Joint Genome Institute (JGI-PGF)"/>
            <person name="Lucas S."/>
            <person name="Copeland A."/>
            <person name="Lapidus A."/>
            <person name="Glavina del Rio T."/>
            <person name="Dalin E."/>
            <person name="Tice H."/>
            <person name="Bruce D."/>
            <person name="Goodwin L."/>
            <person name="Pitluck S."/>
            <person name="Peters L."/>
            <person name="Mikhailova N."/>
            <person name="Held B."/>
            <person name="Kyrpides N."/>
            <person name="Mavromatis K."/>
            <person name="Ivanova N."/>
            <person name="Markowitz V."/>
            <person name="Cheng J.-F."/>
            <person name="Hugenholtz P."/>
            <person name="Woyke T."/>
            <person name="Wu D."/>
            <person name="Gronow S."/>
            <person name="Wellnitz S."/>
            <person name="Brambilla E.-M."/>
            <person name="Klenk H.-P."/>
            <person name="Eisen J.A."/>
        </authorList>
    </citation>
    <scope>NUCLEOTIDE SEQUENCE [LARGE SCALE GENOMIC DNA]</scope>
    <source>
        <strain evidence="1 2">DSM 21528</strain>
    </source>
</reference>
<name>H2CHK0_9LEPT</name>
<dbReference type="Proteomes" id="UP000005737">
    <property type="component" value="Unassembled WGS sequence"/>
</dbReference>
<dbReference type="AlphaFoldDB" id="H2CHK0"/>
<dbReference type="HOGENOM" id="CLU_1432927_0_0_12"/>